<proteinExistence type="predicted"/>
<protein>
    <recommendedName>
        <fullName evidence="1">Transposase putative helix-turn-helix domain-containing protein</fullName>
    </recommendedName>
</protein>
<evidence type="ECO:0000313" key="3">
    <source>
        <dbReference type="Proteomes" id="UP000334990"/>
    </source>
</evidence>
<accession>A0A5M3WCP3</accession>
<evidence type="ECO:0000259" key="1">
    <source>
        <dbReference type="Pfam" id="PF12323"/>
    </source>
</evidence>
<dbReference type="Proteomes" id="UP000334990">
    <property type="component" value="Unassembled WGS sequence"/>
</dbReference>
<feature type="domain" description="Transposase putative helix-turn-helix" evidence="1">
    <location>
        <begin position="1"/>
        <end position="40"/>
    </location>
</feature>
<sequence length="83" mass="9605">MRAAYKCRVYPTPEQAAVLNRTFGCVRVVWNRTLAWRRARFHGDQTCTSFTQANAYLTAMKTTDDLSWLNEVSSVPLQQVIRH</sequence>
<dbReference type="InterPro" id="IPR021027">
    <property type="entry name" value="Transposase_put_HTH"/>
</dbReference>
<comment type="caution">
    <text evidence="2">The sequence shown here is derived from an EMBL/GenBank/DDBJ whole genome shotgun (WGS) entry which is preliminary data.</text>
</comment>
<name>A0A5M3WCP3_9ACTN</name>
<dbReference type="Pfam" id="PF12323">
    <property type="entry name" value="HTH_OrfB_IS605"/>
    <property type="match status" value="1"/>
</dbReference>
<evidence type="ECO:0000313" key="2">
    <source>
        <dbReference type="EMBL" id="GES04208.1"/>
    </source>
</evidence>
<gene>
    <name evidence="2" type="ORF">Acor_62760</name>
</gene>
<organism evidence="2 3">
    <name type="scientific">Acrocarpospora corrugata</name>
    <dbReference type="NCBI Taxonomy" id="35763"/>
    <lineage>
        <taxon>Bacteria</taxon>
        <taxon>Bacillati</taxon>
        <taxon>Actinomycetota</taxon>
        <taxon>Actinomycetes</taxon>
        <taxon>Streptosporangiales</taxon>
        <taxon>Streptosporangiaceae</taxon>
        <taxon>Acrocarpospora</taxon>
    </lineage>
</organism>
<dbReference type="AlphaFoldDB" id="A0A5M3WCP3"/>
<keyword evidence="3" id="KW-1185">Reference proteome</keyword>
<reference evidence="2 3" key="1">
    <citation type="submission" date="2019-10" db="EMBL/GenBank/DDBJ databases">
        <title>Whole genome shotgun sequence of Acrocarpospora corrugata NBRC 13972.</title>
        <authorList>
            <person name="Ichikawa N."/>
            <person name="Kimura A."/>
            <person name="Kitahashi Y."/>
            <person name="Komaki H."/>
            <person name="Oguchi A."/>
        </authorList>
    </citation>
    <scope>NUCLEOTIDE SEQUENCE [LARGE SCALE GENOMIC DNA]</scope>
    <source>
        <strain evidence="2 3">NBRC 13972</strain>
    </source>
</reference>
<dbReference type="EMBL" id="BLAD01000078">
    <property type="protein sequence ID" value="GES04208.1"/>
    <property type="molecule type" value="Genomic_DNA"/>
</dbReference>